<dbReference type="InterPro" id="IPR017451">
    <property type="entry name" value="F-box-assoc_interact_dom"/>
</dbReference>
<dbReference type="InterPro" id="IPR050796">
    <property type="entry name" value="SCF_F-box_component"/>
</dbReference>
<dbReference type="InterPro" id="IPR011043">
    <property type="entry name" value="Gal_Oxase/kelch_b-propeller"/>
</dbReference>
<dbReference type="PANTHER" id="PTHR31672:SF13">
    <property type="entry name" value="F-BOX PROTEIN CPR30-LIKE"/>
    <property type="match status" value="1"/>
</dbReference>
<dbReference type="EMBL" id="OIVN01006112">
    <property type="protein sequence ID" value="SPD25303.1"/>
    <property type="molecule type" value="Genomic_DNA"/>
</dbReference>
<dbReference type="NCBIfam" id="TIGR01640">
    <property type="entry name" value="F_box_assoc_1"/>
    <property type="match status" value="1"/>
</dbReference>
<dbReference type="SUPFAM" id="SSF50965">
    <property type="entry name" value="Galactose oxidase, central domain"/>
    <property type="match status" value="1"/>
</dbReference>
<proteinExistence type="predicted"/>
<dbReference type="InterPro" id="IPR036047">
    <property type="entry name" value="F-box-like_dom_sf"/>
</dbReference>
<evidence type="ECO:0000313" key="2">
    <source>
        <dbReference type="EMBL" id="SPD25303.1"/>
    </source>
</evidence>
<dbReference type="AlphaFoldDB" id="A0A2N9IMK8"/>
<feature type="domain" description="F-box" evidence="1">
    <location>
        <begin position="17"/>
        <end position="57"/>
    </location>
</feature>
<dbReference type="Gene3D" id="1.20.1280.50">
    <property type="match status" value="1"/>
</dbReference>
<dbReference type="Pfam" id="PF07734">
    <property type="entry name" value="FBA_1"/>
    <property type="match status" value="1"/>
</dbReference>
<dbReference type="Pfam" id="PF00646">
    <property type="entry name" value="F-box"/>
    <property type="match status" value="1"/>
</dbReference>
<dbReference type="SUPFAM" id="SSF81383">
    <property type="entry name" value="F-box domain"/>
    <property type="match status" value="1"/>
</dbReference>
<dbReference type="InterPro" id="IPR006527">
    <property type="entry name" value="F-box-assoc_dom_typ1"/>
</dbReference>
<protein>
    <recommendedName>
        <fullName evidence="1">F-box domain-containing protein</fullName>
    </recommendedName>
</protein>
<accession>A0A2N9IMK8</accession>
<reference evidence="2" key="1">
    <citation type="submission" date="2018-02" db="EMBL/GenBank/DDBJ databases">
        <authorList>
            <person name="Cohen D.B."/>
            <person name="Kent A.D."/>
        </authorList>
    </citation>
    <scope>NUCLEOTIDE SEQUENCE</scope>
</reference>
<gene>
    <name evidence="2" type="ORF">FSB_LOCUS53185</name>
</gene>
<dbReference type="PANTHER" id="PTHR31672">
    <property type="entry name" value="BNACNNG10540D PROTEIN"/>
    <property type="match status" value="1"/>
</dbReference>
<name>A0A2N9IMK8_FAGSY</name>
<evidence type="ECO:0000259" key="1">
    <source>
        <dbReference type="SMART" id="SM00256"/>
    </source>
</evidence>
<dbReference type="InterPro" id="IPR001810">
    <property type="entry name" value="F-box_dom"/>
</dbReference>
<dbReference type="SMART" id="SM00256">
    <property type="entry name" value="FBOX"/>
    <property type="match status" value="1"/>
</dbReference>
<sequence>MQRVSESETPLFSSKDVPHDVVLNILIQLPMKSLIQFRCVCKSCYFSITDPKFINNHHALKQAKLYNHNGYVLYKQISQNLEEASFCRDMCNVDGTLSSASTFVIPFSSDDIVGYCNGLIYATGCDNRTMYLWNPSIRKFKTVTGSTLTVKNVCIPLSAFGFAYHSQNNDYKIVRIALLSNYGIKILQNVMVVEAEVYTLSTDMWRRVEVPLHNIFLLFVFKTQAPFVNGALHWPIWSNYELTYLSFDVDIERFGEIMPPPRNYLRGVLTEFKGKLALVFRGQDADEAQCFIWVMWEYGVVESWVQQIVPLNFSRFFGCANNGQLLIQSDDGELCLFDLETLRTFLVWVTFLVCVTFHGRAIH</sequence>
<organism evidence="2">
    <name type="scientific">Fagus sylvatica</name>
    <name type="common">Beechnut</name>
    <dbReference type="NCBI Taxonomy" id="28930"/>
    <lineage>
        <taxon>Eukaryota</taxon>
        <taxon>Viridiplantae</taxon>
        <taxon>Streptophyta</taxon>
        <taxon>Embryophyta</taxon>
        <taxon>Tracheophyta</taxon>
        <taxon>Spermatophyta</taxon>
        <taxon>Magnoliopsida</taxon>
        <taxon>eudicotyledons</taxon>
        <taxon>Gunneridae</taxon>
        <taxon>Pentapetalae</taxon>
        <taxon>rosids</taxon>
        <taxon>fabids</taxon>
        <taxon>Fagales</taxon>
        <taxon>Fagaceae</taxon>
        <taxon>Fagus</taxon>
    </lineage>
</organism>